<name>O18046_CAEEL</name>
<proteinExistence type="inferred from homology"/>
<sequence length="321" mass="36631">MYLLVHTIQYFGFFFSQFTNLVLLYLLWAKAGKQIGPFRYLMMSFSLYSVVYNYVDIVTHPLVLMEKQVCVVVNHGPFRYTPGFGYVLICIFGASFGLCISILCTQYMFRYIVICQQKHLHLIEGKRLALLFLYPFAISITWFSVCYFGLKITPEKRKALKITLQENYDEDSDVIMFAAAQYWILDDNGETTWCLRDCLAALGMVGLMVERICCFVVSFCGIKTFRKMMEVQASMSRQTVALNKTLLPSILMYGPVGLLFFAPLFEWNLQLLVSSAGATTAIYPAFEPLIVIFCISLFRRATFPCKQTNIITSSAALPSII</sequence>
<evidence type="ECO:0000256" key="8">
    <source>
        <dbReference type="ARBA" id="ARBA00023069"/>
    </source>
</evidence>
<accession>O18046</accession>
<keyword evidence="2" id="KW-1003">Cell membrane</keyword>
<organism evidence="20 21">
    <name type="scientific">Caenorhabditis elegans</name>
    <dbReference type="NCBI Taxonomy" id="6239"/>
    <lineage>
        <taxon>Eukaryota</taxon>
        <taxon>Metazoa</taxon>
        <taxon>Ecdysozoa</taxon>
        <taxon>Nematoda</taxon>
        <taxon>Chromadorea</taxon>
        <taxon>Rhabditida</taxon>
        <taxon>Rhabditina</taxon>
        <taxon>Rhabditomorpha</taxon>
        <taxon>Rhabditoidea</taxon>
        <taxon>Rhabditidae</taxon>
        <taxon>Peloderinae</taxon>
        <taxon>Caenorhabditis</taxon>
    </lineage>
</organism>
<dbReference type="PIR" id="T24572">
    <property type="entry name" value="T24572"/>
</dbReference>
<keyword evidence="11" id="KW-0325">Glycoprotein</keyword>
<dbReference type="FunFam" id="1.20.1070.10:FF:000128">
    <property type="entry name" value="Seven TM Receptor"/>
    <property type="match status" value="1"/>
</dbReference>
<dbReference type="SUPFAM" id="SSF81321">
    <property type="entry name" value="Family A G protein-coupled receptor-like"/>
    <property type="match status" value="1"/>
</dbReference>
<evidence type="ECO:0000256" key="17">
    <source>
        <dbReference type="ARBA" id="ARBA00078653"/>
    </source>
</evidence>
<dbReference type="InterPro" id="IPR019428">
    <property type="entry name" value="7TM_GPCR_serpentine_rcpt_Str"/>
</dbReference>
<keyword evidence="7 19" id="KW-1133">Transmembrane helix</keyword>
<dbReference type="GO" id="GO:0042048">
    <property type="term" value="P:olfactory behavior"/>
    <property type="evidence" value="ECO:0000318"/>
    <property type="project" value="GO_Central"/>
</dbReference>
<dbReference type="AlphaFoldDB" id="O18046"/>
<dbReference type="eggNOG" id="ENOG502R3ZM">
    <property type="taxonomic scope" value="Eukaryota"/>
</dbReference>
<keyword evidence="6" id="KW-0552">Olfaction</keyword>
<dbReference type="OrthoDB" id="10373245at2759"/>
<dbReference type="PaxDb" id="6239-T06C12.11"/>
<feature type="transmembrane region" description="Helical" evidence="19">
    <location>
        <begin position="6"/>
        <end position="28"/>
    </location>
</feature>
<evidence type="ECO:0000256" key="7">
    <source>
        <dbReference type="ARBA" id="ARBA00022989"/>
    </source>
</evidence>
<dbReference type="PANTHER" id="PTHR22943">
    <property type="entry name" value="7-TRANSMEMBRANE DOMAIN RECEPTOR C.ELEGANS"/>
    <property type="match status" value="1"/>
</dbReference>
<evidence type="ECO:0000256" key="9">
    <source>
        <dbReference type="ARBA" id="ARBA00023136"/>
    </source>
</evidence>
<keyword evidence="21" id="KW-1185">Reference proteome</keyword>
<dbReference type="OMA" id="MVERICC"/>
<evidence type="ECO:0000256" key="4">
    <source>
        <dbReference type="ARBA" id="ARBA00022606"/>
    </source>
</evidence>
<keyword evidence="8" id="KW-0969">Cilium</keyword>
<keyword evidence="9 19" id="KW-0472">Membrane</keyword>
<keyword evidence="10 20" id="KW-0675">Receptor</keyword>
<comment type="subcellular location">
    <subcellularLocation>
        <location evidence="1">Cell projection</location>
        <location evidence="1">Cilium membrane</location>
        <topology evidence="1">Multi-pass membrane protein</topology>
    </subcellularLocation>
</comment>
<comment type="subunit">
    <text evidence="15">Interacts with odr-4.</text>
</comment>
<evidence type="ECO:0000256" key="3">
    <source>
        <dbReference type="ARBA" id="ARBA00022500"/>
    </source>
</evidence>
<dbReference type="WormBase" id="T06C12.11">
    <property type="protein sequence ID" value="CE16361"/>
    <property type="gene ID" value="WBGene00011518"/>
</dbReference>
<evidence type="ECO:0000256" key="18">
    <source>
        <dbReference type="ARBA" id="ARBA00082489"/>
    </source>
</evidence>
<dbReference type="UCSC" id="T06C12.11">
    <property type="organism name" value="c. elegans"/>
</dbReference>
<protein>
    <recommendedName>
        <fullName evidence="16">Serpentine receptor class r-10</fullName>
    </recommendedName>
    <alternativeName>
        <fullName evidence="17">Odorant response abnormal protein 10</fullName>
    </alternativeName>
    <alternativeName>
        <fullName evidence="18">Olfactory receptor 10</fullName>
    </alternativeName>
</protein>
<feature type="transmembrane region" description="Helical" evidence="19">
    <location>
        <begin position="130"/>
        <end position="150"/>
    </location>
</feature>
<feature type="transmembrane region" description="Helical" evidence="19">
    <location>
        <begin position="83"/>
        <end position="109"/>
    </location>
</feature>
<dbReference type="GO" id="GO:0038022">
    <property type="term" value="F:G protein-coupled olfactory receptor activity"/>
    <property type="evidence" value="ECO:0000318"/>
    <property type="project" value="GO_Central"/>
</dbReference>
<feature type="transmembrane region" description="Helical" evidence="19">
    <location>
        <begin position="40"/>
        <end position="63"/>
    </location>
</feature>
<evidence type="ECO:0000313" key="22">
    <source>
        <dbReference type="WormBase" id="T06C12.11"/>
    </source>
</evidence>
<dbReference type="GO" id="GO:0007186">
    <property type="term" value="P:G protein-coupled receptor signaling pathway"/>
    <property type="evidence" value="ECO:0000318"/>
    <property type="project" value="GO_Central"/>
</dbReference>
<comment type="similarity">
    <text evidence="14">Belongs to the nematode receptor-like protein str family.</text>
</comment>
<dbReference type="GeneID" id="188170"/>
<evidence type="ECO:0000256" key="1">
    <source>
        <dbReference type="ARBA" id="ARBA00004272"/>
    </source>
</evidence>
<dbReference type="PhylomeDB" id="O18046"/>
<feature type="transmembrane region" description="Helical" evidence="19">
    <location>
        <begin position="246"/>
        <end position="265"/>
    </location>
</feature>
<dbReference type="RefSeq" id="NP_506973.1">
    <property type="nucleotide sequence ID" value="NM_074572.1"/>
</dbReference>
<evidence type="ECO:0000256" key="15">
    <source>
        <dbReference type="ARBA" id="ARBA00064300"/>
    </source>
</evidence>
<evidence type="ECO:0000256" key="13">
    <source>
        <dbReference type="ARBA" id="ARBA00054965"/>
    </source>
</evidence>
<evidence type="ECO:0000256" key="5">
    <source>
        <dbReference type="ARBA" id="ARBA00022692"/>
    </source>
</evidence>
<dbReference type="KEGG" id="cel:CELE_T06C12.11"/>
<evidence type="ECO:0000256" key="16">
    <source>
        <dbReference type="ARBA" id="ARBA00067967"/>
    </source>
</evidence>
<comment type="function">
    <text evidence="13">An odorant receptor which affects chemotaxis to the volatile odorant diacetyl. Specifies AWA neuronal cell fate via the odr-7 pathway.</text>
</comment>
<reference evidence="20 21" key="1">
    <citation type="journal article" date="1998" name="Science">
        <title>Genome sequence of the nematode C. elegans: a platform for investigating biology.</title>
        <authorList>
            <consortium name="The C. elegans sequencing consortium"/>
            <person name="Sulson J.E."/>
            <person name="Waterston R."/>
        </authorList>
    </citation>
    <scope>NUCLEOTIDE SEQUENCE [LARGE SCALE GENOMIC DNA]</scope>
    <source>
        <strain evidence="20 21">Bristol N2</strain>
    </source>
</reference>
<gene>
    <name evidence="20" type="ORF">CELE_T06C12.11</name>
    <name evidence="20 22" type="ORF">T06C12.11</name>
</gene>
<dbReference type="HOGENOM" id="CLU_036335_2_1_1"/>
<evidence type="ECO:0000256" key="19">
    <source>
        <dbReference type="SAM" id="Phobius"/>
    </source>
</evidence>
<evidence type="ECO:0000256" key="12">
    <source>
        <dbReference type="ARBA" id="ARBA00023273"/>
    </source>
</evidence>
<dbReference type="EMBL" id="BX284605">
    <property type="protein sequence ID" value="CAB03307.1"/>
    <property type="molecule type" value="Genomic_DNA"/>
</dbReference>
<dbReference type="GO" id="GO:0005886">
    <property type="term" value="C:plasma membrane"/>
    <property type="evidence" value="ECO:0000318"/>
    <property type="project" value="GO_Central"/>
</dbReference>
<evidence type="ECO:0000256" key="14">
    <source>
        <dbReference type="ARBA" id="ARBA00061678"/>
    </source>
</evidence>
<keyword evidence="4" id="KW-0716">Sensory transduction</keyword>
<dbReference type="InParanoid" id="O18046"/>
<dbReference type="CTD" id="188170"/>
<dbReference type="Proteomes" id="UP000001940">
    <property type="component" value="Chromosome V"/>
</dbReference>
<dbReference type="AGR" id="WB:WBGene00011518"/>
<evidence type="ECO:0000313" key="21">
    <source>
        <dbReference type="Proteomes" id="UP000001940"/>
    </source>
</evidence>
<keyword evidence="3" id="KW-0145">Chemotaxis</keyword>
<evidence type="ECO:0000313" key="20">
    <source>
        <dbReference type="EMBL" id="CAB03307.1"/>
    </source>
</evidence>
<evidence type="ECO:0000256" key="6">
    <source>
        <dbReference type="ARBA" id="ARBA00022725"/>
    </source>
</evidence>
<dbReference type="Pfam" id="PF10326">
    <property type="entry name" value="7TM_GPCR_Str"/>
    <property type="match status" value="1"/>
</dbReference>
<feature type="transmembrane region" description="Helical" evidence="19">
    <location>
        <begin position="271"/>
        <end position="298"/>
    </location>
</feature>
<dbReference type="GO" id="GO:0006935">
    <property type="term" value="P:chemotaxis"/>
    <property type="evidence" value="ECO:0007669"/>
    <property type="project" value="UniProtKB-KW"/>
</dbReference>
<evidence type="ECO:0000256" key="11">
    <source>
        <dbReference type="ARBA" id="ARBA00023180"/>
    </source>
</evidence>
<evidence type="ECO:0000256" key="2">
    <source>
        <dbReference type="ARBA" id="ARBA00022475"/>
    </source>
</evidence>
<dbReference type="PANTHER" id="PTHR22943:SF50">
    <property type="entry name" value="SEVEN TM RECEPTOR"/>
    <property type="match status" value="1"/>
</dbReference>
<keyword evidence="5 19" id="KW-0812">Transmembrane</keyword>
<dbReference type="FunCoup" id="O18046">
    <property type="interactions" value="2"/>
</dbReference>
<dbReference type="GO" id="GO:0060170">
    <property type="term" value="C:ciliary membrane"/>
    <property type="evidence" value="ECO:0007669"/>
    <property type="project" value="UniProtKB-SubCell"/>
</dbReference>
<evidence type="ECO:0000256" key="10">
    <source>
        <dbReference type="ARBA" id="ARBA00023170"/>
    </source>
</evidence>
<keyword evidence="12" id="KW-0966">Cell projection</keyword>
<feature type="transmembrane region" description="Helical" evidence="19">
    <location>
        <begin position="199"/>
        <end position="225"/>
    </location>
</feature>